<evidence type="ECO:0000256" key="1">
    <source>
        <dbReference type="ARBA" id="ARBA00001957"/>
    </source>
</evidence>
<dbReference type="InterPro" id="IPR010071">
    <property type="entry name" value="AA_adenyl_dom"/>
</dbReference>
<dbReference type="Pfam" id="PF00501">
    <property type="entry name" value="AMP-binding"/>
    <property type="match status" value="1"/>
</dbReference>
<dbReference type="InterPro" id="IPR023213">
    <property type="entry name" value="CAT-like_dom_sf"/>
</dbReference>
<proteinExistence type="predicted"/>
<dbReference type="Gene3D" id="3.30.300.30">
    <property type="match status" value="1"/>
</dbReference>
<evidence type="ECO:0000256" key="3">
    <source>
        <dbReference type="ARBA" id="ARBA00022553"/>
    </source>
</evidence>
<dbReference type="InterPro" id="IPR001242">
    <property type="entry name" value="Condensation_dom"/>
</dbReference>
<comment type="caution">
    <text evidence="5">The sequence shown here is derived from an EMBL/GenBank/DDBJ whole genome shotgun (WGS) entry which is preliminary data.</text>
</comment>
<dbReference type="SUPFAM" id="SSF56801">
    <property type="entry name" value="Acetyl-CoA synthetase-like"/>
    <property type="match status" value="1"/>
</dbReference>
<dbReference type="Proteomes" id="UP000482800">
    <property type="component" value="Unassembled WGS sequence"/>
</dbReference>
<dbReference type="SUPFAM" id="SSF52777">
    <property type="entry name" value="CoA-dependent acyltransferases"/>
    <property type="match status" value="2"/>
</dbReference>
<dbReference type="InterPro" id="IPR042099">
    <property type="entry name" value="ANL_N_sf"/>
</dbReference>
<dbReference type="GO" id="GO:0044550">
    <property type="term" value="P:secondary metabolite biosynthetic process"/>
    <property type="evidence" value="ECO:0007669"/>
    <property type="project" value="TreeGrafter"/>
</dbReference>
<dbReference type="InterPro" id="IPR036736">
    <property type="entry name" value="ACP-like_sf"/>
</dbReference>
<evidence type="ECO:0000259" key="4">
    <source>
        <dbReference type="PROSITE" id="PS50075"/>
    </source>
</evidence>
<dbReference type="SUPFAM" id="SSF47336">
    <property type="entry name" value="ACP-like"/>
    <property type="match status" value="1"/>
</dbReference>
<dbReference type="GO" id="GO:0008610">
    <property type="term" value="P:lipid biosynthetic process"/>
    <property type="evidence" value="ECO:0007669"/>
    <property type="project" value="UniProtKB-ARBA"/>
</dbReference>
<accession>A0A6V8KFZ2</accession>
<dbReference type="GO" id="GO:0005737">
    <property type="term" value="C:cytoplasm"/>
    <property type="evidence" value="ECO:0007669"/>
    <property type="project" value="TreeGrafter"/>
</dbReference>
<dbReference type="GO" id="GO:0003824">
    <property type="term" value="F:catalytic activity"/>
    <property type="evidence" value="ECO:0007669"/>
    <property type="project" value="InterPro"/>
</dbReference>
<dbReference type="GO" id="GO:0043041">
    <property type="term" value="P:amino acid activation for nonribosomal peptide biosynthetic process"/>
    <property type="evidence" value="ECO:0007669"/>
    <property type="project" value="TreeGrafter"/>
</dbReference>
<keyword evidence="6" id="KW-1185">Reference proteome</keyword>
<organism evidence="5 6">
    <name type="scientific">Phytohabitans houttuyneae</name>
    <dbReference type="NCBI Taxonomy" id="1076126"/>
    <lineage>
        <taxon>Bacteria</taxon>
        <taxon>Bacillati</taxon>
        <taxon>Actinomycetota</taxon>
        <taxon>Actinomycetes</taxon>
        <taxon>Micromonosporales</taxon>
        <taxon>Micromonosporaceae</taxon>
    </lineage>
</organism>
<dbReference type="SUPFAM" id="SSF53474">
    <property type="entry name" value="alpha/beta-Hydrolases"/>
    <property type="match status" value="1"/>
</dbReference>
<evidence type="ECO:0000313" key="5">
    <source>
        <dbReference type="EMBL" id="GFJ84163.1"/>
    </source>
</evidence>
<keyword evidence="3" id="KW-0597">Phosphoprotein</keyword>
<dbReference type="FunFam" id="2.30.38.10:FF:000001">
    <property type="entry name" value="Non-ribosomal peptide synthetase PvdI"/>
    <property type="match status" value="1"/>
</dbReference>
<gene>
    <name evidence="5" type="ORF">Phou_083430</name>
</gene>
<dbReference type="InterPro" id="IPR025110">
    <property type="entry name" value="AMP-bd_C"/>
</dbReference>
<dbReference type="InterPro" id="IPR045851">
    <property type="entry name" value="AMP-bd_C_sf"/>
</dbReference>
<dbReference type="Pfam" id="PF00668">
    <property type="entry name" value="Condensation"/>
    <property type="match status" value="1"/>
</dbReference>
<dbReference type="Pfam" id="PF00975">
    <property type="entry name" value="Thioesterase"/>
    <property type="match status" value="1"/>
</dbReference>
<dbReference type="SMART" id="SM00823">
    <property type="entry name" value="PKS_PP"/>
    <property type="match status" value="1"/>
</dbReference>
<dbReference type="PROSITE" id="PS00012">
    <property type="entry name" value="PHOSPHOPANTETHEINE"/>
    <property type="match status" value="1"/>
</dbReference>
<evidence type="ECO:0000313" key="6">
    <source>
        <dbReference type="Proteomes" id="UP000482800"/>
    </source>
</evidence>
<sequence length="1178" mass="124032">MGERHGTRLSLSAAQEGLWLADRLDPTGRAATLAECLEIRGPVDRTLMERAWRMVLAETDAWRLRFAEDGPEQTIIGYTERELPFADLPGEGEAMAWMRADLSRPSPEPATFALLRVAADRFVWYQRFHHAATDYYGVVLTTARLAEVYTALAMGLAPPPSRFGRLTDLLAEQSAYQLSAERDRDRAYWMDRLAGRAEPPVPLGRGTPRAEGPRTVTTFLGELAAGTGISWSRLLIAAVAAYLYRVTGERDVLLALPVAARTTPLARRTPGPAANIVPLRLPVDPRTPVLELVDKVSAAVREAVAHQHYRYEDLRRDLDAGDLLGPAVNVMSFEDELRFGGHPAVRHNLANGPVGDLAVFAFGRPDGRGVQLDLTSRAYGPDDLAAHQGALLRLLRAAAADPKRRVGDLDLRGPTWRPPARAAATVPPVPFPVLVARRAAATPDAVAVDGGGDRLDYAALDAWADRLAHRLATAGAGPGTVVALRAPRGVESVVGMLGIMRAGAAYLPVDPGYPPARVAALLADARPALVLTPPEVRAARTDPEPAPLPPPRADDPAYLIFTSGSTGRPNGVVVPHRGLAALAAAQAEAFGIGPGSRVLLFASPSFDAAVAEVVTTLVAGATLVVAPLGSGGATHVTLPPSVLATLPADGLPDVTTLVVAGERCPPDLVDRWAPGRRMVNAYGPTEATVCATTSPPLSTADTHDGPPPIGRPIPGTAAYVLDAALHPLPPGITGELYLAGTGLAHGYLGRPGRTAERFVADPFGPPGSRMYRTGDLARWRDDGQLEFAGRADRQAKVRGHRVEPGEVEAVLAAHPAVAQVAVIVREDRTGDRRLVAYAVPAPGNLVDGAALRRHAARTLPGHLVPAAVVAVRRLPLTPNGKLDHRALPRPEPPAAGRAPATALEEELCHVVAGVLDLPKVGPDDDFFDLGGDSLLAARLARHLSMPPHRVFETPTVAGLAEGGGRHAGVLPIRAAGDLDPLFCLPPAGGLAWCYAPLRDHLDPARPVYGLQLTGAEPAGGVDGLAATLVARIRAIRPTGPYHLLGWSFGGYLAHAAAVTLRAAGEEVGLLAILDAHPHAAPHPAPDHPPGLSRLDPATRADLLDAAAGHTRLAAAHTPAVFDGDLLLLATAAGGDWAPYVAGRVESHHVPCGHFEMFEPGPLAGIGATVEATLRRSRR</sequence>
<dbReference type="Pfam" id="PF00550">
    <property type="entry name" value="PP-binding"/>
    <property type="match status" value="1"/>
</dbReference>
<dbReference type="InterPro" id="IPR001031">
    <property type="entry name" value="Thioesterase"/>
</dbReference>
<dbReference type="NCBIfam" id="TIGR01733">
    <property type="entry name" value="AA-adenyl-dom"/>
    <property type="match status" value="1"/>
</dbReference>
<dbReference type="Gene3D" id="3.30.559.30">
    <property type="entry name" value="Nonribosomal peptide synthetase, condensation domain"/>
    <property type="match status" value="1"/>
</dbReference>
<dbReference type="Gene3D" id="3.40.50.1820">
    <property type="entry name" value="alpha/beta hydrolase"/>
    <property type="match status" value="1"/>
</dbReference>
<dbReference type="InterPro" id="IPR009081">
    <property type="entry name" value="PP-bd_ACP"/>
</dbReference>
<keyword evidence="2" id="KW-0596">Phosphopantetheine</keyword>
<reference evidence="5 6" key="2">
    <citation type="submission" date="2020-03" db="EMBL/GenBank/DDBJ databases">
        <authorList>
            <person name="Ichikawa N."/>
            <person name="Kimura A."/>
            <person name="Kitahashi Y."/>
            <person name="Uohara A."/>
        </authorList>
    </citation>
    <scope>NUCLEOTIDE SEQUENCE [LARGE SCALE GENOMIC DNA]</scope>
    <source>
        <strain evidence="5 6">NBRC 108639</strain>
    </source>
</reference>
<dbReference type="InterPro" id="IPR006162">
    <property type="entry name" value="Ppantetheine_attach_site"/>
</dbReference>
<dbReference type="PANTHER" id="PTHR45527">
    <property type="entry name" value="NONRIBOSOMAL PEPTIDE SYNTHETASE"/>
    <property type="match status" value="1"/>
</dbReference>
<dbReference type="PROSITE" id="PS50075">
    <property type="entry name" value="CARRIER"/>
    <property type="match status" value="1"/>
</dbReference>
<feature type="domain" description="Carrier" evidence="4">
    <location>
        <begin position="898"/>
        <end position="977"/>
    </location>
</feature>
<dbReference type="Gene3D" id="3.40.50.12780">
    <property type="entry name" value="N-terminal domain of ligase-like"/>
    <property type="match status" value="1"/>
</dbReference>
<dbReference type="PANTHER" id="PTHR45527:SF1">
    <property type="entry name" value="FATTY ACID SYNTHASE"/>
    <property type="match status" value="1"/>
</dbReference>
<dbReference type="InterPro" id="IPR029058">
    <property type="entry name" value="AB_hydrolase_fold"/>
</dbReference>
<comment type="cofactor">
    <cofactor evidence="1">
        <name>pantetheine 4'-phosphate</name>
        <dbReference type="ChEBI" id="CHEBI:47942"/>
    </cofactor>
</comment>
<evidence type="ECO:0000256" key="2">
    <source>
        <dbReference type="ARBA" id="ARBA00022450"/>
    </source>
</evidence>
<dbReference type="RefSeq" id="WP_173067581.1">
    <property type="nucleotide sequence ID" value="NZ_BAABGO010000013.1"/>
</dbReference>
<reference evidence="5 6" key="1">
    <citation type="submission" date="2020-03" db="EMBL/GenBank/DDBJ databases">
        <title>Whole genome shotgun sequence of Phytohabitans houttuyneae NBRC 108639.</title>
        <authorList>
            <person name="Komaki H."/>
            <person name="Tamura T."/>
        </authorList>
    </citation>
    <scope>NUCLEOTIDE SEQUENCE [LARGE SCALE GENOMIC DNA]</scope>
    <source>
        <strain evidence="5 6">NBRC 108639</strain>
    </source>
</reference>
<dbReference type="InterPro" id="IPR000873">
    <property type="entry name" value="AMP-dep_synth/lig_dom"/>
</dbReference>
<protein>
    <recommendedName>
        <fullName evidence="4">Carrier domain-containing protein</fullName>
    </recommendedName>
</protein>
<dbReference type="AlphaFoldDB" id="A0A6V8KFZ2"/>
<dbReference type="FunFam" id="3.30.300.30:FF:000010">
    <property type="entry name" value="Enterobactin synthetase component F"/>
    <property type="match status" value="1"/>
</dbReference>
<dbReference type="Gene3D" id="3.30.559.10">
    <property type="entry name" value="Chloramphenicol acetyltransferase-like domain"/>
    <property type="match status" value="1"/>
</dbReference>
<dbReference type="Pfam" id="PF13193">
    <property type="entry name" value="AMP-binding_C"/>
    <property type="match status" value="1"/>
</dbReference>
<dbReference type="GO" id="GO:0031177">
    <property type="term" value="F:phosphopantetheine binding"/>
    <property type="evidence" value="ECO:0007669"/>
    <property type="project" value="InterPro"/>
</dbReference>
<dbReference type="EMBL" id="BLPF01000003">
    <property type="protein sequence ID" value="GFJ84163.1"/>
    <property type="molecule type" value="Genomic_DNA"/>
</dbReference>
<name>A0A6V8KFZ2_9ACTN</name>
<dbReference type="InterPro" id="IPR020806">
    <property type="entry name" value="PKS_PP-bd"/>
</dbReference>